<dbReference type="PANTHER" id="PTHR32026">
    <property type="entry name" value="METHYLTRANSFERASE-LIKE PROTEIN 24"/>
    <property type="match status" value="1"/>
</dbReference>
<dbReference type="PANTHER" id="PTHR32026:SF10">
    <property type="entry name" value="METHYLTRANSFERASE-LIKE PROTEIN 24-RELATED"/>
    <property type="match status" value="1"/>
</dbReference>
<dbReference type="InterPro" id="IPR026913">
    <property type="entry name" value="METTL24"/>
</dbReference>
<dbReference type="Pfam" id="PF13383">
    <property type="entry name" value="Methyltransf_22"/>
    <property type="match status" value="1"/>
</dbReference>
<dbReference type="OrthoDB" id="10006218at2759"/>
<dbReference type="AlphaFoldDB" id="A0A4Z1KYN4"/>
<dbReference type="STRING" id="87229.A0A4Z1KYN4"/>
<evidence type="ECO:0000313" key="2">
    <source>
        <dbReference type="EMBL" id="TGO89550.1"/>
    </source>
</evidence>
<comment type="caution">
    <text evidence="2">The sequence shown here is derived from an EMBL/GenBank/DDBJ whole genome shotgun (WGS) entry which is preliminary data.</text>
</comment>
<sequence>MALRVAQVCGIWFWLAFAFFLFVIFHQSNLVLPTPNLDTPSKFPSSISSPSRPLTISQRISRFESAWRTSVSLRHEMSSHHPKHPHIPLFPAQKLSDFSKTPYTLWDFFPATWTCPHDIQRVGRLGDGGKWVCGMSLYEKYRPSSASFSTISSSSQLTNPNEPGITIYSFGVNDESTFEAELLTRLPHAQIHAYDFSVSKFGPQLSPSHASRAHFHKYGLGSTDIPSRTPPFHTLQTLMKQNNHSYIDILKIDIEGSEYGALDAFMDFHDEEGDGHGDGKLPVGQVMIELHLVDDEHVHFERFTKWWERLEKFGMRPTWFETNLLAVTLGEGKTDPRCVEYVWVNVRDERSILMGE</sequence>
<reference evidence="2 3" key="1">
    <citation type="submission" date="2017-12" db="EMBL/GenBank/DDBJ databases">
        <title>Comparative genomics of Botrytis spp.</title>
        <authorList>
            <person name="Valero-Jimenez C.A."/>
            <person name="Tapia P."/>
            <person name="Veloso J."/>
            <person name="Silva-Moreno E."/>
            <person name="Staats M."/>
            <person name="Valdes J.H."/>
            <person name="Van Kan J.A.L."/>
        </authorList>
    </citation>
    <scope>NUCLEOTIDE SEQUENCE [LARGE SCALE GENOMIC DNA]</scope>
    <source>
        <strain evidence="2 3">MUCL3349</strain>
    </source>
</reference>
<keyword evidence="3" id="KW-1185">Reference proteome</keyword>
<dbReference type="InterPro" id="IPR029063">
    <property type="entry name" value="SAM-dependent_MTases_sf"/>
</dbReference>
<gene>
    <name evidence="2" type="ORF">BPOR_0104g00150</name>
</gene>
<dbReference type="Proteomes" id="UP000297280">
    <property type="component" value="Unassembled WGS sequence"/>
</dbReference>
<organism evidence="2 3">
    <name type="scientific">Botrytis porri</name>
    <dbReference type="NCBI Taxonomy" id="87229"/>
    <lineage>
        <taxon>Eukaryota</taxon>
        <taxon>Fungi</taxon>
        <taxon>Dikarya</taxon>
        <taxon>Ascomycota</taxon>
        <taxon>Pezizomycotina</taxon>
        <taxon>Leotiomycetes</taxon>
        <taxon>Helotiales</taxon>
        <taxon>Sclerotiniaceae</taxon>
        <taxon>Botrytis</taxon>
    </lineage>
</organism>
<evidence type="ECO:0000259" key="1">
    <source>
        <dbReference type="Pfam" id="PF13383"/>
    </source>
</evidence>
<dbReference type="EMBL" id="PQXO01000104">
    <property type="protein sequence ID" value="TGO89550.1"/>
    <property type="molecule type" value="Genomic_DNA"/>
</dbReference>
<evidence type="ECO:0000313" key="3">
    <source>
        <dbReference type="Proteomes" id="UP000297280"/>
    </source>
</evidence>
<accession>A0A4Z1KYN4</accession>
<dbReference type="InterPro" id="IPR025714">
    <property type="entry name" value="Methyltranfer_dom"/>
</dbReference>
<name>A0A4Z1KYN4_9HELO</name>
<feature type="domain" description="Methyltransferase" evidence="1">
    <location>
        <begin position="107"/>
        <end position="312"/>
    </location>
</feature>
<protein>
    <recommendedName>
        <fullName evidence="1">Methyltransferase domain-containing protein</fullName>
    </recommendedName>
</protein>
<dbReference type="Gene3D" id="3.40.50.150">
    <property type="entry name" value="Vaccinia Virus protein VP39"/>
    <property type="match status" value="1"/>
</dbReference>
<proteinExistence type="predicted"/>